<keyword evidence="2" id="KW-0285">Flavoprotein</keyword>
<dbReference type="GO" id="GO:0003959">
    <property type="term" value="F:NADPH dehydrogenase activity"/>
    <property type="evidence" value="ECO:0007669"/>
    <property type="project" value="InterPro"/>
</dbReference>
<comment type="cofactor">
    <cofactor evidence="1">
        <name>FMN</name>
        <dbReference type="ChEBI" id="CHEBI:58210"/>
    </cofactor>
</comment>
<accession>A0A1I2CI24</accession>
<dbReference type="Pfam" id="PF00724">
    <property type="entry name" value="Oxidored_FMN"/>
    <property type="match status" value="1"/>
</dbReference>
<evidence type="ECO:0000313" key="8">
    <source>
        <dbReference type="Proteomes" id="UP000183129"/>
    </source>
</evidence>
<dbReference type="PANTHER" id="PTHR43303">
    <property type="entry name" value="NADPH DEHYDROGENASE C23G7.10C-RELATED"/>
    <property type="match status" value="1"/>
</dbReference>
<dbReference type="STRING" id="34086.SAMN04488084_107156"/>
<keyword evidence="3" id="KW-0288">FMN</keyword>
<dbReference type="CDD" id="cd02932">
    <property type="entry name" value="OYE_YqiM_FMN"/>
    <property type="match status" value="1"/>
</dbReference>
<dbReference type="Proteomes" id="UP000183129">
    <property type="component" value="Unassembled WGS sequence"/>
</dbReference>
<evidence type="ECO:0000313" key="7">
    <source>
        <dbReference type="EMBL" id="SFE67888.1"/>
    </source>
</evidence>
<evidence type="ECO:0000256" key="3">
    <source>
        <dbReference type="ARBA" id="ARBA00022643"/>
    </source>
</evidence>
<dbReference type="AlphaFoldDB" id="A0A1I2CI24"/>
<dbReference type="InterPro" id="IPR013785">
    <property type="entry name" value="Aldolase_TIM"/>
</dbReference>
<feature type="domain" description="NADH:flavin oxidoreductase/NADH oxidase N-terminal" evidence="6">
    <location>
        <begin position="23"/>
        <end position="358"/>
    </location>
</feature>
<protein>
    <submittedName>
        <fullName evidence="7">2,4-dienoyl-CoA reductase</fullName>
    </submittedName>
</protein>
<dbReference type="GO" id="GO:0010181">
    <property type="term" value="F:FMN binding"/>
    <property type="evidence" value="ECO:0007669"/>
    <property type="project" value="InterPro"/>
</dbReference>
<reference evidence="7 8" key="1">
    <citation type="submission" date="2016-10" db="EMBL/GenBank/DDBJ databases">
        <authorList>
            <person name="de Groot N.N."/>
        </authorList>
    </citation>
    <scope>NUCLEOTIDE SEQUENCE [LARGE SCALE GENOMIC DNA]</scope>
    <source>
        <strain evidence="7 8">ATCC 51969</strain>
    </source>
</reference>
<dbReference type="PANTHER" id="PTHR43303:SF4">
    <property type="entry name" value="NADPH DEHYDROGENASE C23G7.10C-RELATED"/>
    <property type="match status" value="1"/>
</dbReference>
<dbReference type="InterPro" id="IPR044152">
    <property type="entry name" value="YqjM-like"/>
</dbReference>
<proteinExistence type="predicted"/>
<gene>
    <name evidence="7" type="ORF">SAMN03003324_01072</name>
</gene>
<name>A0A1I2CI24_9SPHI</name>
<evidence type="ECO:0000256" key="1">
    <source>
        <dbReference type="ARBA" id="ARBA00001917"/>
    </source>
</evidence>
<organism evidence="7 8">
    <name type="scientific">Pedobacter antarcticus</name>
    <dbReference type="NCBI Taxonomy" id="34086"/>
    <lineage>
        <taxon>Bacteria</taxon>
        <taxon>Pseudomonadati</taxon>
        <taxon>Bacteroidota</taxon>
        <taxon>Sphingobacteriia</taxon>
        <taxon>Sphingobacteriales</taxon>
        <taxon>Sphingobacteriaceae</taxon>
        <taxon>Pedobacter</taxon>
    </lineage>
</organism>
<evidence type="ECO:0000259" key="6">
    <source>
        <dbReference type="Pfam" id="PF00724"/>
    </source>
</evidence>
<dbReference type="Gene3D" id="3.20.20.70">
    <property type="entry name" value="Aldolase class I"/>
    <property type="match status" value="1"/>
</dbReference>
<dbReference type="SUPFAM" id="SSF51395">
    <property type="entry name" value="FMN-linked oxidoreductases"/>
    <property type="match status" value="1"/>
</dbReference>
<dbReference type="EMBL" id="FONS01000002">
    <property type="protein sequence ID" value="SFE67888.1"/>
    <property type="molecule type" value="Genomic_DNA"/>
</dbReference>
<evidence type="ECO:0000256" key="5">
    <source>
        <dbReference type="ARBA" id="ARBA00023002"/>
    </source>
</evidence>
<keyword evidence="4" id="KW-0521">NADP</keyword>
<dbReference type="GO" id="GO:0050661">
    <property type="term" value="F:NADP binding"/>
    <property type="evidence" value="ECO:0007669"/>
    <property type="project" value="InterPro"/>
</dbReference>
<sequence length="376" mass="41368">MLLPDTNPVSGRELIKSAYMSLLFSPIQIKDLNLKNRLVVSPMCQYSAKDGFANDWHLVHLGSRAVGGAALIIQEATAVSPDGRISPGDLGIWSDEHIPVLQRITSFIKNQDAIAGIQLAHAGRKASFDVPWRGGRQIKIEDGGWETVAASAIPYHADDKAPVAMDAAAISKFRDDFKAAVKRSITAGYELIEIHAAHGYLFHQFLSPLTNLRTDEYGGSFENRIRLLMEVIADTREIWPVEKALFVRISATDWAAGGWSPEESVRLSGLLKENGVDLIDCSSGGNVSHQQIPLKPGYQVEFAESIKKETGILTAAVGLIDNASQAEEILQNDQADLICMAREFLREPYFALHSAAELEDKITWPNQYVRAKPAKH</sequence>
<evidence type="ECO:0000256" key="2">
    <source>
        <dbReference type="ARBA" id="ARBA00022630"/>
    </source>
</evidence>
<evidence type="ECO:0000256" key="4">
    <source>
        <dbReference type="ARBA" id="ARBA00022857"/>
    </source>
</evidence>
<keyword evidence="5" id="KW-0560">Oxidoreductase</keyword>
<dbReference type="InterPro" id="IPR001155">
    <property type="entry name" value="OxRdtase_FMN_N"/>
</dbReference>